<evidence type="ECO:0000256" key="1">
    <source>
        <dbReference type="ARBA" id="ARBA00004271"/>
    </source>
</evidence>
<evidence type="ECO:0000313" key="9">
    <source>
        <dbReference type="EMBL" id="KAB1210838.1"/>
    </source>
</evidence>
<dbReference type="GO" id="GO:0048046">
    <property type="term" value="C:apoplast"/>
    <property type="evidence" value="ECO:0007669"/>
    <property type="project" value="UniProtKB-SubCell"/>
</dbReference>
<dbReference type="FunFam" id="1.20.140.40:FF:000006">
    <property type="entry name" value="Pectinesterase inhibitor 3"/>
    <property type="match status" value="1"/>
</dbReference>
<feature type="chain" id="PRO_5025361565" evidence="7">
    <location>
        <begin position="25"/>
        <end position="197"/>
    </location>
</feature>
<keyword evidence="2" id="KW-0052">Apoplast</keyword>
<evidence type="ECO:0000256" key="4">
    <source>
        <dbReference type="ARBA" id="ARBA00022729"/>
    </source>
</evidence>
<dbReference type="SMART" id="SM00856">
    <property type="entry name" value="PMEI"/>
    <property type="match status" value="1"/>
</dbReference>
<evidence type="ECO:0000256" key="6">
    <source>
        <dbReference type="ARBA" id="ARBA00038471"/>
    </source>
</evidence>
<keyword evidence="3" id="KW-0964">Secreted</keyword>
<evidence type="ECO:0000256" key="5">
    <source>
        <dbReference type="ARBA" id="ARBA00023157"/>
    </source>
</evidence>
<dbReference type="Gene3D" id="1.20.140.40">
    <property type="entry name" value="Invertase/pectin methylesterase inhibitor family protein"/>
    <property type="match status" value="1"/>
</dbReference>
<feature type="signal peptide" evidence="7">
    <location>
        <begin position="1"/>
        <end position="24"/>
    </location>
</feature>
<dbReference type="OrthoDB" id="1430376at2759"/>
<feature type="domain" description="Pectinesterase inhibitor" evidence="8">
    <location>
        <begin position="35"/>
        <end position="191"/>
    </location>
</feature>
<dbReference type="AlphaFoldDB" id="A0A6A1VGA5"/>
<dbReference type="NCBIfam" id="TIGR01614">
    <property type="entry name" value="PME_inhib"/>
    <property type="match status" value="1"/>
</dbReference>
<comment type="similarity">
    <text evidence="6">Belongs to the PMEI family.</text>
</comment>
<dbReference type="PANTHER" id="PTHR31080">
    <property type="entry name" value="PECTINESTERASE INHIBITOR-LIKE"/>
    <property type="match status" value="1"/>
</dbReference>
<accession>A0A6A1VGA5</accession>
<dbReference type="Proteomes" id="UP000516437">
    <property type="component" value="Chromosome 6"/>
</dbReference>
<gene>
    <name evidence="9" type="ORF">CJ030_MR6G019771</name>
</gene>
<dbReference type="GO" id="GO:0004857">
    <property type="term" value="F:enzyme inhibitor activity"/>
    <property type="evidence" value="ECO:0007669"/>
    <property type="project" value="InterPro"/>
</dbReference>
<dbReference type="InterPro" id="IPR051955">
    <property type="entry name" value="PME_Inhibitor"/>
</dbReference>
<dbReference type="EMBL" id="RXIC02000024">
    <property type="protein sequence ID" value="KAB1210838.1"/>
    <property type="molecule type" value="Genomic_DNA"/>
</dbReference>
<comment type="subcellular location">
    <subcellularLocation>
        <location evidence="1">Secreted</location>
        <location evidence="1">Extracellular space</location>
        <location evidence="1">Apoplast</location>
    </subcellularLocation>
</comment>
<evidence type="ECO:0000256" key="2">
    <source>
        <dbReference type="ARBA" id="ARBA00022523"/>
    </source>
</evidence>
<keyword evidence="4 7" id="KW-0732">Signal</keyword>
<dbReference type="SUPFAM" id="SSF101148">
    <property type="entry name" value="Plant invertase/pectin methylesterase inhibitor"/>
    <property type="match status" value="1"/>
</dbReference>
<evidence type="ECO:0000256" key="7">
    <source>
        <dbReference type="SAM" id="SignalP"/>
    </source>
</evidence>
<organism evidence="9 10">
    <name type="scientific">Morella rubra</name>
    <name type="common">Chinese bayberry</name>
    <dbReference type="NCBI Taxonomy" id="262757"/>
    <lineage>
        <taxon>Eukaryota</taxon>
        <taxon>Viridiplantae</taxon>
        <taxon>Streptophyta</taxon>
        <taxon>Embryophyta</taxon>
        <taxon>Tracheophyta</taxon>
        <taxon>Spermatophyta</taxon>
        <taxon>Magnoliopsida</taxon>
        <taxon>eudicotyledons</taxon>
        <taxon>Gunneridae</taxon>
        <taxon>Pentapetalae</taxon>
        <taxon>rosids</taxon>
        <taxon>fabids</taxon>
        <taxon>Fagales</taxon>
        <taxon>Myricaceae</taxon>
        <taxon>Morella</taxon>
    </lineage>
</organism>
<evidence type="ECO:0000256" key="3">
    <source>
        <dbReference type="ARBA" id="ARBA00022525"/>
    </source>
</evidence>
<comment type="caution">
    <text evidence="9">The sequence shown here is derived from an EMBL/GenBank/DDBJ whole genome shotgun (WGS) entry which is preliminary data.</text>
</comment>
<protein>
    <submittedName>
        <fullName evidence="9">21 kDa protein</fullName>
    </submittedName>
</protein>
<dbReference type="Pfam" id="PF04043">
    <property type="entry name" value="PMEI"/>
    <property type="match status" value="1"/>
</dbReference>
<proteinExistence type="inferred from homology"/>
<keyword evidence="5" id="KW-1015">Disulfide bond</keyword>
<keyword evidence="10" id="KW-1185">Reference proteome</keyword>
<name>A0A6A1VGA5_9ROSI</name>
<dbReference type="InterPro" id="IPR035513">
    <property type="entry name" value="Invertase/methylesterase_inhib"/>
</dbReference>
<sequence>MEAAYALTIVLNLLFLSYIHTTLAATATSTVSTKNYDKYIKTACRRTTYSQVCYSSLSPYASKIKENPLKLCTAALSVSIKAAKNASSTIAKLSKQKGLTRREAAVIKDCIENTKDAIYELKESLDAMGHLRGSDLKFQIADIKTWVSAALTDENTCTDGFDGQRLSAAVKNKVRNAILNVARTTSNALSLINSIYS</sequence>
<reference evidence="9 10" key="1">
    <citation type="journal article" date="2019" name="Plant Biotechnol. J.">
        <title>The red bayberry genome and genetic basis of sex determination.</title>
        <authorList>
            <person name="Jia H.M."/>
            <person name="Jia H.J."/>
            <person name="Cai Q.L."/>
            <person name="Wang Y."/>
            <person name="Zhao H.B."/>
            <person name="Yang W.F."/>
            <person name="Wang G.Y."/>
            <person name="Li Y.H."/>
            <person name="Zhan D.L."/>
            <person name="Shen Y.T."/>
            <person name="Niu Q.F."/>
            <person name="Chang L."/>
            <person name="Qiu J."/>
            <person name="Zhao L."/>
            <person name="Xie H.B."/>
            <person name="Fu W.Y."/>
            <person name="Jin J."/>
            <person name="Li X.W."/>
            <person name="Jiao Y."/>
            <person name="Zhou C.C."/>
            <person name="Tu T."/>
            <person name="Chai C.Y."/>
            <person name="Gao J.L."/>
            <person name="Fan L.J."/>
            <person name="van de Weg E."/>
            <person name="Wang J.Y."/>
            <person name="Gao Z.S."/>
        </authorList>
    </citation>
    <scope>NUCLEOTIDE SEQUENCE [LARGE SCALE GENOMIC DNA]</scope>
    <source>
        <tissue evidence="9">Leaves</tissue>
    </source>
</reference>
<dbReference type="CDD" id="cd15798">
    <property type="entry name" value="PMEI-like_3"/>
    <property type="match status" value="1"/>
</dbReference>
<evidence type="ECO:0000313" key="10">
    <source>
        <dbReference type="Proteomes" id="UP000516437"/>
    </source>
</evidence>
<evidence type="ECO:0000259" key="8">
    <source>
        <dbReference type="SMART" id="SM00856"/>
    </source>
</evidence>
<dbReference type="InterPro" id="IPR006501">
    <property type="entry name" value="Pectinesterase_inhib_dom"/>
</dbReference>
<dbReference type="PANTHER" id="PTHR31080:SF15">
    <property type="entry name" value="INVERTASE"/>
    <property type="match status" value="1"/>
</dbReference>